<protein>
    <submittedName>
        <fullName evidence="2">Uncharacterized protein</fullName>
    </submittedName>
</protein>
<dbReference type="AlphaFoldDB" id="X0YBK4"/>
<sequence>MKQQTGGNENHSDHEKHCSGHNCSHGVPNINEQEFFGMSRRDFIMGLGAAGVGAVALSSCQTHSASFRKPIGGMGMRMGSAIRVQP</sequence>
<dbReference type="PROSITE" id="PS51318">
    <property type="entry name" value="TAT"/>
    <property type="match status" value="1"/>
</dbReference>
<gene>
    <name evidence="2" type="ORF">S01H1_78485</name>
</gene>
<reference evidence="2" key="1">
    <citation type="journal article" date="2014" name="Front. Microbiol.">
        <title>High frequency of phylogenetically diverse reductive dehalogenase-homologous genes in deep subseafloor sedimentary metagenomes.</title>
        <authorList>
            <person name="Kawai M."/>
            <person name="Futagami T."/>
            <person name="Toyoda A."/>
            <person name="Takaki Y."/>
            <person name="Nishi S."/>
            <person name="Hori S."/>
            <person name="Arai W."/>
            <person name="Tsubouchi T."/>
            <person name="Morono Y."/>
            <person name="Uchiyama I."/>
            <person name="Ito T."/>
            <person name="Fujiyama A."/>
            <person name="Inagaki F."/>
            <person name="Takami H."/>
        </authorList>
    </citation>
    <scope>NUCLEOTIDE SEQUENCE</scope>
    <source>
        <strain evidence="2">Expedition CK06-06</strain>
    </source>
</reference>
<name>X0YBK4_9ZZZZ</name>
<feature type="region of interest" description="Disordered" evidence="1">
    <location>
        <begin position="1"/>
        <end position="25"/>
    </location>
</feature>
<organism evidence="2">
    <name type="scientific">marine sediment metagenome</name>
    <dbReference type="NCBI Taxonomy" id="412755"/>
    <lineage>
        <taxon>unclassified sequences</taxon>
        <taxon>metagenomes</taxon>
        <taxon>ecological metagenomes</taxon>
    </lineage>
</organism>
<evidence type="ECO:0000313" key="2">
    <source>
        <dbReference type="EMBL" id="GAG46088.1"/>
    </source>
</evidence>
<dbReference type="NCBIfam" id="TIGR01409">
    <property type="entry name" value="TAT_signal_seq"/>
    <property type="match status" value="1"/>
</dbReference>
<dbReference type="EMBL" id="BARS01052827">
    <property type="protein sequence ID" value="GAG46088.1"/>
    <property type="molecule type" value="Genomic_DNA"/>
</dbReference>
<comment type="caution">
    <text evidence="2">The sequence shown here is derived from an EMBL/GenBank/DDBJ whole genome shotgun (WGS) entry which is preliminary data.</text>
</comment>
<evidence type="ECO:0000256" key="1">
    <source>
        <dbReference type="SAM" id="MobiDB-lite"/>
    </source>
</evidence>
<dbReference type="InterPro" id="IPR006311">
    <property type="entry name" value="TAT_signal"/>
</dbReference>
<dbReference type="InterPro" id="IPR019546">
    <property type="entry name" value="TAT_signal_bac_arc"/>
</dbReference>
<accession>X0YBK4</accession>
<feature type="non-terminal residue" evidence="2">
    <location>
        <position position="86"/>
    </location>
</feature>
<proteinExistence type="predicted"/>